<dbReference type="InterPro" id="IPR006076">
    <property type="entry name" value="FAD-dep_OxRdtase"/>
</dbReference>
<evidence type="ECO:0000256" key="1">
    <source>
        <dbReference type="ARBA" id="ARBA00023002"/>
    </source>
</evidence>
<dbReference type="PANTHER" id="PTHR13847">
    <property type="entry name" value="SARCOSINE DEHYDROGENASE-RELATED"/>
    <property type="match status" value="1"/>
</dbReference>
<protein>
    <submittedName>
        <fullName evidence="3">NAD(P)/FAD-dependent oxidoreductase</fullName>
        <ecNumber evidence="3">1.-.-.-</ecNumber>
    </submittedName>
</protein>
<dbReference type="Proteomes" id="UP001596447">
    <property type="component" value="Unassembled WGS sequence"/>
</dbReference>
<dbReference type="SUPFAM" id="SSF51905">
    <property type="entry name" value="FAD/NAD(P)-binding domain"/>
    <property type="match status" value="1"/>
</dbReference>
<dbReference type="PANTHER" id="PTHR13847:SF287">
    <property type="entry name" value="FAD-DEPENDENT OXIDOREDUCTASE DOMAIN-CONTAINING PROTEIN 1"/>
    <property type="match status" value="1"/>
</dbReference>
<organism evidence="3 4">
    <name type="scientific">Halospeciosus flavus</name>
    <dbReference type="NCBI Taxonomy" id="3032283"/>
    <lineage>
        <taxon>Archaea</taxon>
        <taxon>Methanobacteriati</taxon>
        <taxon>Methanobacteriota</taxon>
        <taxon>Stenosarchaea group</taxon>
        <taxon>Halobacteria</taxon>
        <taxon>Halobacteriales</taxon>
        <taxon>Halobacteriaceae</taxon>
        <taxon>Halospeciosus</taxon>
    </lineage>
</organism>
<keyword evidence="4" id="KW-1185">Reference proteome</keyword>
<evidence type="ECO:0000313" key="3">
    <source>
        <dbReference type="EMBL" id="MFC7200553.1"/>
    </source>
</evidence>
<evidence type="ECO:0000313" key="4">
    <source>
        <dbReference type="Proteomes" id="UP001596447"/>
    </source>
</evidence>
<dbReference type="InterPro" id="IPR036188">
    <property type="entry name" value="FAD/NAD-bd_sf"/>
</dbReference>
<sequence>MTDSSVERVAVVGGGAVGLTAAFDLADAGVDVTLYERDELGSGSTNRAAGIVYDAFAEDVDVGIAERAVERFRDFSGEGDFRFDEVSYVWFATDAADADAIREQVSRMRHHDRDVETLDAAELRAAYPALRTDDVEVAAVARTAGTADPAAYVDLLASKARTAGVDLRTGTSADLALDSDSGSTDGPRVNGESYDAVVVAAGAHTKRLLAGAGVSLPLSVYRAQVLRTRGPATPVVYDATDEFYFRPHPRGILAGDGVERDVSPVDWDETADDDFVDATRERLADRLVNFTPDVEEAWAGLCTSTPDHDPLLGPVGSVAPGWYVAAGWEGHGFMRAPAIGEHVADLVLGDAEPISPFDPRRFDTRTDRPQS</sequence>
<dbReference type="Pfam" id="PF01266">
    <property type="entry name" value="DAO"/>
    <property type="match status" value="1"/>
</dbReference>
<dbReference type="AlphaFoldDB" id="A0ABD5Z5W3"/>
<name>A0ABD5Z5W3_9EURY</name>
<dbReference type="EMBL" id="JBHTAR010000011">
    <property type="protein sequence ID" value="MFC7200553.1"/>
    <property type="molecule type" value="Genomic_DNA"/>
</dbReference>
<dbReference type="Gene3D" id="3.50.50.60">
    <property type="entry name" value="FAD/NAD(P)-binding domain"/>
    <property type="match status" value="1"/>
</dbReference>
<dbReference type="RefSeq" id="WP_279527330.1">
    <property type="nucleotide sequence ID" value="NZ_CP122312.1"/>
</dbReference>
<feature type="domain" description="FAD dependent oxidoreductase" evidence="2">
    <location>
        <begin position="8"/>
        <end position="346"/>
    </location>
</feature>
<proteinExistence type="predicted"/>
<dbReference type="GO" id="GO:0016491">
    <property type="term" value="F:oxidoreductase activity"/>
    <property type="evidence" value="ECO:0007669"/>
    <property type="project" value="UniProtKB-KW"/>
</dbReference>
<evidence type="ECO:0000259" key="2">
    <source>
        <dbReference type="Pfam" id="PF01266"/>
    </source>
</evidence>
<keyword evidence="1 3" id="KW-0560">Oxidoreductase</keyword>
<gene>
    <name evidence="3" type="ORF">ACFQJ9_14200</name>
</gene>
<reference evidence="3 4" key="1">
    <citation type="journal article" date="2019" name="Int. J. Syst. Evol. Microbiol.">
        <title>The Global Catalogue of Microorganisms (GCM) 10K type strain sequencing project: providing services to taxonomists for standard genome sequencing and annotation.</title>
        <authorList>
            <consortium name="The Broad Institute Genomics Platform"/>
            <consortium name="The Broad Institute Genome Sequencing Center for Infectious Disease"/>
            <person name="Wu L."/>
            <person name="Ma J."/>
        </authorList>
    </citation>
    <scope>NUCLEOTIDE SEQUENCE [LARGE SCALE GENOMIC DNA]</scope>
    <source>
        <strain evidence="3 4">XZGYJ-43</strain>
    </source>
</reference>
<accession>A0ABD5Z5W3</accession>
<comment type="caution">
    <text evidence="3">The sequence shown here is derived from an EMBL/GenBank/DDBJ whole genome shotgun (WGS) entry which is preliminary data.</text>
</comment>
<dbReference type="Gene3D" id="3.30.9.10">
    <property type="entry name" value="D-Amino Acid Oxidase, subunit A, domain 2"/>
    <property type="match status" value="1"/>
</dbReference>
<dbReference type="EC" id="1.-.-.-" evidence="3"/>